<dbReference type="GO" id="GO:0004672">
    <property type="term" value="F:protein kinase activity"/>
    <property type="evidence" value="ECO:0007669"/>
    <property type="project" value="InterPro"/>
</dbReference>
<dbReference type="Pfam" id="PF07714">
    <property type="entry name" value="PK_Tyr_Ser-Thr"/>
    <property type="match status" value="1"/>
</dbReference>
<dbReference type="SUPFAM" id="SSF56112">
    <property type="entry name" value="Protein kinase-like (PK-like)"/>
    <property type="match status" value="1"/>
</dbReference>
<accession>A0A397T1F0</accession>
<dbReference type="OrthoDB" id="6718656at2759"/>
<evidence type="ECO:0000313" key="3">
    <source>
        <dbReference type="Proteomes" id="UP000265703"/>
    </source>
</evidence>
<feature type="domain" description="Serine-threonine/tyrosine-protein kinase catalytic" evidence="1">
    <location>
        <begin position="185"/>
        <end position="285"/>
    </location>
</feature>
<sequence length="329" mass="38776">MKCYILWMIIGNPTKLSVFSPNNRKIQVNFIKEFITLYPHQLNYYIKIPFSLSEGYTIFVHAYHSSTNYEPNNLIKLVKWSYNCLDFQISSDKVINIDLNICIMFTDSKNLSIDNNKEREYPLIEKGFKNTTEWIKNALKHKRVRLIPYKYGFGSTKVLFWTKINNYVIYQITNEYLLIIQYADDFGITTIQSIQNSINYIRSSALIAYLEPKRILDPNFPYTKSPDIYSFGVLMWEISSGCSPFETSDNNIVAISISLGARKNTIPNTPYDYEELYKSYWSRNEKIDDFIQKMQLKTDSPNDKIFEWIPYNQFINNALLIFAYKKVLI</sequence>
<keyword evidence="3" id="KW-1185">Reference proteome</keyword>
<dbReference type="Gene3D" id="1.10.510.10">
    <property type="entry name" value="Transferase(Phosphotransferase) domain 1"/>
    <property type="match status" value="1"/>
</dbReference>
<organism evidence="2 3">
    <name type="scientific">Glomus cerebriforme</name>
    <dbReference type="NCBI Taxonomy" id="658196"/>
    <lineage>
        <taxon>Eukaryota</taxon>
        <taxon>Fungi</taxon>
        <taxon>Fungi incertae sedis</taxon>
        <taxon>Mucoromycota</taxon>
        <taxon>Glomeromycotina</taxon>
        <taxon>Glomeromycetes</taxon>
        <taxon>Glomerales</taxon>
        <taxon>Glomeraceae</taxon>
        <taxon>Glomus</taxon>
    </lineage>
</organism>
<dbReference type="EMBL" id="QKYT01000161">
    <property type="protein sequence ID" value="RIA91159.1"/>
    <property type="molecule type" value="Genomic_DNA"/>
</dbReference>
<dbReference type="Proteomes" id="UP000265703">
    <property type="component" value="Unassembled WGS sequence"/>
</dbReference>
<name>A0A397T1F0_9GLOM</name>
<comment type="caution">
    <text evidence="2">The sequence shown here is derived from an EMBL/GenBank/DDBJ whole genome shotgun (WGS) entry which is preliminary data.</text>
</comment>
<dbReference type="InterPro" id="IPR001245">
    <property type="entry name" value="Ser-Thr/Tyr_kinase_cat_dom"/>
</dbReference>
<dbReference type="AlphaFoldDB" id="A0A397T1F0"/>
<reference evidence="2 3" key="1">
    <citation type="submission" date="2018-06" db="EMBL/GenBank/DDBJ databases">
        <title>Comparative genomics reveals the genomic features of Rhizophagus irregularis, R. cerebriforme, R. diaphanum and Gigaspora rosea, and their symbiotic lifestyle signature.</title>
        <authorList>
            <person name="Morin E."/>
            <person name="San Clemente H."/>
            <person name="Chen E.C.H."/>
            <person name="De La Providencia I."/>
            <person name="Hainaut M."/>
            <person name="Kuo A."/>
            <person name="Kohler A."/>
            <person name="Murat C."/>
            <person name="Tang N."/>
            <person name="Roy S."/>
            <person name="Loubradou J."/>
            <person name="Henrissat B."/>
            <person name="Grigoriev I.V."/>
            <person name="Corradi N."/>
            <person name="Roux C."/>
            <person name="Martin F.M."/>
        </authorList>
    </citation>
    <scope>NUCLEOTIDE SEQUENCE [LARGE SCALE GENOMIC DNA]</scope>
    <source>
        <strain evidence="2 3">DAOM 227022</strain>
    </source>
</reference>
<evidence type="ECO:0000259" key="1">
    <source>
        <dbReference type="Pfam" id="PF07714"/>
    </source>
</evidence>
<dbReference type="InterPro" id="IPR011009">
    <property type="entry name" value="Kinase-like_dom_sf"/>
</dbReference>
<gene>
    <name evidence="2" type="ORF">C1645_822472</name>
</gene>
<protein>
    <recommendedName>
        <fullName evidence="1">Serine-threonine/tyrosine-protein kinase catalytic domain-containing protein</fullName>
    </recommendedName>
</protein>
<evidence type="ECO:0000313" key="2">
    <source>
        <dbReference type="EMBL" id="RIA91159.1"/>
    </source>
</evidence>
<proteinExistence type="predicted"/>